<dbReference type="PANTHER" id="PTHR33608">
    <property type="entry name" value="BLL2464 PROTEIN"/>
    <property type="match status" value="1"/>
</dbReference>
<dbReference type="KEGG" id="psty:BFS30_22790"/>
<evidence type="ECO:0000313" key="3">
    <source>
        <dbReference type="Proteomes" id="UP000094313"/>
    </source>
</evidence>
<dbReference type="PANTHER" id="PTHR33608:SF7">
    <property type="entry name" value="DUF58 DOMAIN-CONTAINING PROTEIN"/>
    <property type="match status" value="1"/>
</dbReference>
<reference evidence="2 3" key="1">
    <citation type="submission" date="2016-08" db="EMBL/GenBank/DDBJ databases">
        <authorList>
            <person name="Seilhamer J.J."/>
        </authorList>
    </citation>
    <scope>NUCLEOTIDE SEQUENCE [LARGE SCALE GENOMIC DNA]</scope>
    <source>
        <strain evidence="2 3">DX4</strain>
    </source>
</reference>
<protein>
    <recommendedName>
        <fullName evidence="1">DUF58 domain-containing protein</fullName>
    </recommendedName>
</protein>
<dbReference type="Pfam" id="PF01882">
    <property type="entry name" value="DUF58"/>
    <property type="match status" value="1"/>
</dbReference>
<dbReference type="AlphaFoldDB" id="A0A1D7QM53"/>
<dbReference type="InterPro" id="IPR002881">
    <property type="entry name" value="DUF58"/>
</dbReference>
<feature type="domain" description="DUF58" evidence="1">
    <location>
        <begin position="45"/>
        <end position="252"/>
    </location>
</feature>
<dbReference type="RefSeq" id="WP_069381399.1">
    <property type="nucleotide sequence ID" value="NZ_CP017141.1"/>
</dbReference>
<dbReference type="Gene3D" id="3.40.50.410">
    <property type="entry name" value="von Willebrand factor, type A domain"/>
    <property type="match status" value="1"/>
</dbReference>
<accession>A0A1D7QM53</accession>
<gene>
    <name evidence="2" type="ORF">BFS30_22790</name>
</gene>
<evidence type="ECO:0000259" key="1">
    <source>
        <dbReference type="Pfam" id="PF01882"/>
    </source>
</evidence>
<name>A0A1D7QM53_9SPHI</name>
<keyword evidence="3" id="KW-1185">Reference proteome</keyword>
<proteinExistence type="predicted"/>
<dbReference type="Proteomes" id="UP000094313">
    <property type="component" value="Chromosome"/>
</dbReference>
<evidence type="ECO:0000313" key="2">
    <source>
        <dbReference type="EMBL" id="AOM79737.1"/>
    </source>
</evidence>
<dbReference type="EMBL" id="CP017141">
    <property type="protein sequence ID" value="AOM79737.1"/>
    <property type="molecule type" value="Genomic_DNA"/>
</dbReference>
<organism evidence="2 3">
    <name type="scientific">Pedobacter steynii</name>
    <dbReference type="NCBI Taxonomy" id="430522"/>
    <lineage>
        <taxon>Bacteria</taxon>
        <taxon>Pseudomonadati</taxon>
        <taxon>Bacteroidota</taxon>
        <taxon>Sphingobacteriia</taxon>
        <taxon>Sphingobacteriales</taxon>
        <taxon>Sphingobacteriaceae</taxon>
        <taxon>Pedobacter</taxon>
    </lineage>
</organism>
<dbReference type="InterPro" id="IPR036465">
    <property type="entry name" value="vWFA_dom_sf"/>
</dbReference>
<sequence length="295" mass="34487">MSKLLDPKVLMAIKELSLSAKMTIDGFMSGINKSTVKGPGLEFSQYRSYQPGDDLRSLDWKMFARSDRYYIRESEVETNISIRLLIDASASMNHQDGNFSKIDYARYLAASLAYLGNLQGDAIGLYVFRSGGIFSMLAKQDFQHLARLFYQLEQIRPEGIFTRPIHYKELYGGVQKRELLIFITDLYEMNDEIFTLLDSLNTLRHEVVVFHLMSGNELELDFKGYTSFEDLETKETIQIDQDKARAAYRQKMDQYLEETRIKLLDRRIFYRLLRTDEPLDQALRDFLNQRNKLKI</sequence>
<dbReference type="SUPFAM" id="SSF53300">
    <property type="entry name" value="vWA-like"/>
    <property type="match status" value="1"/>
</dbReference>